<evidence type="ECO:0000256" key="1">
    <source>
        <dbReference type="ARBA" id="ARBA00022723"/>
    </source>
</evidence>
<accession>A0A917ZFV1</accession>
<evidence type="ECO:0000256" key="3">
    <source>
        <dbReference type="PROSITE-ProRule" id="PRU00742"/>
    </source>
</evidence>
<keyword evidence="5" id="KW-1185">Reference proteome</keyword>
<dbReference type="PANTHER" id="PTHR11358:SF26">
    <property type="entry name" value="GUANIDINO ACID HYDROLASE, MITOCHONDRIAL"/>
    <property type="match status" value="1"/>
</dbReference>
<gene>
    <name evidence="4" type="primary">hutG</name>
    <name evidence="4" type="ORF">GCM10012289_74130</name>
</gene>
<dbReference type="CDD" id="cd09990">
    <property type="entry name" value="Agmatinase-like"/>
    <property type="match status" value="1"/>
</dbReference>
<dbReference type="Proteomes" id="UP000646523">
    <property type="component" value="Unassembled WGS sequence"/>
</dbReference>
<protein>
    <submittedName>
        <fullName evidence="4">Formimidoylglutamase</fullName>
    </submittedName>
</protein>
<dbReference type="PROSITE" id="PS51409">
    <property type="entry name" value="ARGINASE_2"/>
    <property type="match status" value="1"/>
</dbReference>
<keyword evidence="2" id="KW-0378">Hydrolase</keyword>
<dbReference type="GO" id="GO:0033389">
    <property type="term" value="P:putrescine biosynthetic process from arginine, via agmatine"/>
    <property type="evidence" value="ECO:0007669"/>
    <property type="project" value="TreeGrafter"/>
</dbReference>
<dbReference type="SUPFAM" id="SSF52768">
    <property type="entry name" value="Arginase/deacetylase"/>
    <property type="match status" value="1"/>
</dbReference>
<dbReference type="Pfam" id="PF00491">
    <property type="entry name" value="Arginase"/>
    <property type="match status" value="1"/>
</dbReference>
<name>A0A917ZFV1_9ACTN</name>
<proteinExistence type="inferred from homology"/>
<dbReference type="Gene3D" id="3.40.800.10">
    <property type="entry name" value="Ureohydrolase domain"/>
    <property type="match status" value="1"/>
</dbReference>
<sequence>MTAREEWLRAHDVAHLKEPGIVLNGRFEDRFEPRVWNWLRPWDFDSSFDVGLVGVGLSTTSILPTSCFAAPDALRLSTPSFTTYSPDFDVDLASMTARDLGDIAVPVLDQYEGLRRIEDTMSALWRASGDSFLVLIGGDHAITAPAARAFARTHPGQKLGLIHFDAHNDVRVMDHGPTNGTPIRQLLESGLPFSGKNLVQVGIHGFMNASYYKRWVEGQGGTIITGRQVRRTGIDAVIEQMVRIAGDGTDAIYVTVDVDVLELGYATGTGAATPEGLHPVDLYEALYALGQHPKVAAIDFVEHDPSRDVSAMTGRTMTGGLLSFLAGLFLRRNDGWRGYDPTPITHED</sequence>
<dbReference type="RefSeq" id="WP_189128912.1">
    <property type="nucleotide sequence ID" value="NZ_BMNH01000044.1"/>
</dbReference>
<dbReference type="PANTHER" id="PTHR11358">
    <property type="entry name" value="ARGINASE/AGMATINASE"/>
    <property type="match status" value="1"/>
</dbReference>
<evidence type="ECO:0000313" key="5">
    <source>
        <dbReference type="Proteomes" id="UP000646523"/>
    </source>
</evidence>
<dbReference type="GO" id="GO:0008783">
    <property type="term" value="F:agmatinase activity"/>
    <property type="evidence" value="ECO:0007669"/>
    <property type="project" value="TreeGrafter"/>
</dbReference>
<reference evidence="4" key="1">
    <citation type="journal article" date="2014" name="Int. J. Syst. Evol. Microbiol.">
        <title>Complete genome sequence of Corynebacterium casei LMG S-19264T (=DSM 44701T), isolated from a smear-ripened cheese.</title>
        <authorList>
            <consortium name="US DOE Joint Genome Institute (JGI-PGF)"/>
            <person name="Walter F."/>
            <person name="Albersmeier A."/>
            <person name="Kalinowski J."/>
            <person name="Ruckert C."/>
        </authorList>
    </citation>
    <scope>NUCLEOTIDE SEQUENCE</scope>
    <source>
        <strain evidence="4">CGMCC 4.7368</strain>
    </source>
</reference>
<keyword evidence="1" id="KW-0479">Metal-binding</keyword>
<evidence type="ECO:0000313" key="4">
    <source>
        <dbReference type="EMBL" id="GGO82580.1"/>
    </source>
</evidence>
<reference evidence="4" key="2">
    <citation type="submission" date="2020-09" db="EMBL/GenBank/DDBJ databases">
        <authorList>
            <person name="Sun Q."/>
            <person name="Zhou Y."/>
        </authorList>
    </citation>
    <scope>NUCLEOTIDE SEQUENCE</scope>
    <source>
        <strain evidence="4">CGMCC 4.7368</strain>
    </source>
</reference>
<dbReference type="InterPro" id="IPR006035">
    <property type="entry name" value="Ureohydrolase"/>
</dbReference>
<dbReference type="AlphaFoldDB" id="A0A917ZFV1"/>
<comment type="caution">
    <text evidence="4">The sequence shown here is derived from an EMBL/GenBank/DDBJ whole genome shotgun (WGS) entry which is preliminary data.</text>
</comment>
<dbReference type="EMBL" id="BMNH01000044">
    <property type="protein sequence ID" value="GGO82580.1"/>
    <property type="molecule type" value="Genomic_DNA"/>
</dbReference>
<dbReference type="InterPro" id="IPR023696">
    <property type="entry name" value="Ureohydrolase_dom_sf"/>
</dbReference>
<organism evidence="4 5">
    <name type="scientific">Nonomuraea cavernae</name>
    <dbReference type="NCBI Taxonomy" id="2045107"/>
    <lineage>
        <taxon>Bacteria</taxon>
        <taxon>Bacillati</taxon>
        <taxon>Actinomycetota</taxon>
        <taxon>Actinomycetes</taxon>
        <taxon>Streptosporangiales</taxon>
        <taxon>Streptosporangiaceae</taxon>
        <taxon>Nonomuraea</taxon>
    </lineage>
</organism>
<dbReference type="GO" id="GO:0046872">
    <property type="term" value="F:metal ion binding"/>
    <property type="evidence" value="ECO:0007669"/>
    <property type="project" value="UniProtKB-KW"/>
</dbReference>
<evidence type="ECO:0000256" key="2">
    <source>
        <dbReference type="ARBA" id="ARBA00022801"/>
    </source>
</evidence>
<comment type="similarity">
    <text evidence="3">Belongs to the arginase family.</text>
</comment>